<feature type="domain" description="DALR anticodon binding" evidence="11">
    <location>
        <begin position="430"/>
        <end position="552"/>
    </location>
</feature>
<dbReference type="SUPFAM" id="SSF52374">
    <property type="entry name" value="Nucleotidylyl transferase"/>
    <property type="match status" value="1"/>
</dbReference>
<dbReference type="EC" id="6.1.1.19" evidence="9"/>
<comment type="subcellular location">
    <subcellularLocation>
        <location evidence="9">Cytoplasm</location>
    </subcellularLocation>
</comment>
<comment type="catalytic activity">
    <reaction evidence="8 9">
        <text>tRNA(Arg) + L-arginine + ATP = L-arginyl-tRNA(Arg) + AMP + diphosphate</text>
        <dbReference type="Rhea" id="RHEA:20301"/>
        <dbReference type="Rhea" id="RHEA-COMP:9658"/>
        <dbReference type="Rhea" id="RHEA-COMP:9673"/>
        <dbReference type="ChEBI" id="CHEBI:30616"/>
        <dbReference type="ChEBI" id="CHEBI:32682"/>
        <dbReference type="ChEBI" id="CHEBI:33019"/>
        <dbReference type="ChEBI" id="CHEBI:78442"/>
        <dbReference type="ChEBI" id="CHEBI:78513"/>
        <dbReference type="ChEBI" id="CHEBI:456215"/>
        <dbReference type="EC" id="6.1.1.19"/>
    </reaction>
</comment>
<evidence type="ECO:0000313" key="13">
    <source>
        <dbReference type="EMBL" id="MFC0565494.1"/>
    </source>
</evidence>
<comment type="similarity">
    <text evidence="1 9 10">Belongs to the class-I aminoacyl-tRNA synthetase family.</text>
</comment>
<dbReference type="RefSeq" id="WP_377339326.1">
    <property type="nucleotide sequence ID" value="NZ_JBHLUE010000011.1"/>
</dbReference>
<evidence type="ECO:0000313" key="14">
    <source>
        <dbReference type="Proteomes" id="UP001589894"/>
    </source>
</evidence>
<comment type="caution">
    <text evidence="13">The sequence shown here is derived from an EMBL/GenBank/DDBJ whole genome shotgun (WGS) entry which is preliminary data.</text>
</comment>
<gene>
    <name evidence="9 13" type="primary">argS</name>
    <name evidence="13" type="ORF">ACFFHU_15285</name>
</gene>
<keyword evidence="5 9" id="KW-0067">ATP-binding</keyword>
<dbReference type="SUPFAM" id="SSF47323">
    <property type="entry name" value="Anticodon-binding domain of a subclass of class I aminoacyl-tRNA synthetases"/>
    <property type="match status" value="1"/>
</dbReference>
<accession>A0ABV6NXR4</accession>
<keyword evidence="4 9" id="KW-0547">Nucleotide-binding</keyword>
<evidence type="ECO:0000256" key="8">
    <source>
        <dbReference type="ARBA" id="ARBA00049339"/>
    </source>
</evidence>
<organism evidence="13 14">
    <name type="scientific">Plantactinospora siamensis</name>
    <dbReference type="NCBI Taxonomy" id="555372"/>
    <lineage>
        <taxon>Bacteria</taxon>
        <taxon>Bacillati</taxon>
        <taxon>Actinomycetota</taxon>
        <taxon>Actinomycetes</taxon>
        <taxon>Micromonosporales</taxon>
        <taxon>Micromonosporaceae</taxon>
        <taxon>Plantactinospora</taxon>
    </lineage>
</organism>
<evidence type="ECO:0000256" key="3">
    <source>
        <dbReference type="ARBA" id="ARBA00022598"/>
    </source>
</evidence>
<evidence type="ECO:0000256" key="5">
    <source>
        <dbReference type="ARBA" id="ARBA00022840"/>
    </source>
</evidence>
<dbReference type="PANTHER" id="PTHR11956">
    <property type="entry name" value="ARGINYL-TRNA SYNTHETASE"/>
    <property type="match status" value="1"/>
</dbReference>
<evidence type="ECO:0000256" key="10">
    <source>
        <dbReference type="RuleBase" id="RU363038"/>
    </source>
</evidence>
<dbReference type="PROSITE" id="PS00178">
    <property type="entry name" value="AA_TRNA_LIGASE_I"/>
    <property type="match status" value="1"/>
</dbReference>
<dbReference type="InterPro" id="IPR014729">
    <property type="entry name" value="Rossmann-like_a/b/a_fold"/>
</dbReference>
<protein>
    <recommendedName>
        <fullName evidence="9">Arginine--tRNA ligase</fullName>
        <ecNumber evidence="9">6.1.1.19</ecNumber>
    </recommendedName>
    <alternativeName>
        <fullName evidence="9">Arginyl-tRNA synthetase</fullName>
        <shortName evidence="9">ArgRS</shortName>
    </alternativeName>
</protein>
<sequence>MTPAKLAQVVLDAAAAVFAARGLDRSLLPDSTAVERPRNPEHGDYASTLALQLGKRAGVPPRELAGALAEELGRAPGIKSVEIAGPGFLNIRLDPAAAGQLARSIVEAGSAYGRSDRLSGQRVDLEFVSANPTGPIHLGHTRWAAVGDSLRRILAAAGAEVTSEHYVNDAGAQIDKFGQSLYAAARGEPAPEGGYAGEYVAEIAQRLLAAHPGVLDLPREEAERVFRDSGYRLMLDEMRASLERFGVHFDVWFSERTLHDSGAVEHALDELRKQGHVYEADGAIWLRTTDFGDDKDRVLIRSNGEKTYFAADAAYYINKRERGFDKCVYLLGADHHGYVNRLRAIAACAGDDPDFNIEILIGQLVNLVRGGVPVRLSKRAGNIITLDEIVDAVGVDAARYSLARSSTDSPLTLDIEEITRRSNDNPVFYVQYAHARIASLLRNAGELGVDRGRDLDPGQLRHDKENTLLKRLGEFPAVVATAAELREPHRVARYLEQLAGDYHRFYDACRVLPQGDEPVTDLVRARLWLVEATRVVLANGLGLLGVSAPERM</sequence>
<keyword evidence="7 9" id="KW-0030">Aminoacyl-tRNA synthetase</keyword>
<dbReference type="Pfam" id="PF00750">
    <property type="entry name" value="tRNA-synt_1d"/>
    <property type="match status" value="2"/>
</dbReference>
<dbReference type="Gene3D" id="1.10.730.10">
    <property type="entry name" value="Isoleucyl-tRNA Synthetase, Domain 1"/>
    <property type="match status" value="1"/>
</dbReference>
<keyword evidence="3 9" id="KW-0436">Ligase</keyword>
<evidence type="ECO:0000256" key="1">
    <source>
        <dbReference type="ARBA" id="ARBA00005594"/>
    </source>
</evidence>
<reference evidence="13 14" key="1">
    <citation type="submission" date="2024-09" db="EMBL/GenBank/DDBJ databases">
        <authorList>
            <person name="Sun Q."/>
            <person name="Mori K."/>
        </authorList>
    </citation>
    <scope>NUCLEOTIDE SEQUENCE [LARGE SCALE GENOMIC DNA]</scope>
    <source>
        <strain evidence="13 14">TBRC 2205</strain>
    </source>
</reference>
<dbReference type="Gene3D" id="3.30.1360.70">
    <property type="entry name" value="Arginyl tRNA synthetase N-terminal domain"/>
    <property type="match status" value="1"/>
</dbReference>
<dbReference type="EMBL" id="JBHLUE010000011">
    <property type="protein sequence ID" value="MFC0565494.1"/>
    <property type="molecule type" value="Genomic_DNA"/>
</dbReference>
<dbReference type="Gene3D" id="3.40.50.620">
    <property type="entry name" value="HUPs"/>
    <property type="match status" value="1"/>
</dbReference>
<dbReference type="InterPro" id="IPR005148">
    <property type="entry name" value="Arg-tRNA-synth_N"/>
</dbReference>
<dbReference type="InterPro" id="IPR035684">
    <property type="entry name" value="ArgRS_core"/>
</dbReference>
<dbReference type="PRINTS" id="PR01038">
    <property type="entry name" value="TRNASYNTHARG"/>
</dbReference>
<dbReference type="GO" id="GO:0004814">
    <property type="term" value="F:arginine-tRNA ligase activity"/>
    <property type="evidence" value="ECO:0007669"/>
    <property type="project" value="UniProtKB-EC"/>
</dbReference>
<dbReference type="PANTHER" id="PTHR11956:SF5">
    <property type="entry name" value="ARGININE--TRNA LIGASE, CYTOPLASMIC"/>
    <property type="match status" value="1"/>
</dbReference>
<dbReference type="CDD" id="cd00671">
    <property type="entry name" value="ArgRS_core"/>
    <property type="match status" value="1"/>
</dbReference>
<keyword evidence="6 9" id="KW-0648">Protein biosynthesis</keyword>
<dbReference type="HAMAP" id="MF_00123">
    <property type="entry name" value="Arg_tRNA_synth"/>
    <property type="match status" value="1"/>
</dbReference>
<dbReference type="SUPFAM" id="SSF55190">
    <property type="entry name" value="Arginyl-tRNA synthetase (ArgRS), N-terminal 'additional' domain"/>
    <property type="match status" value="1"/>
</dbReference>
<evidence type="ECO:0000256" key="9">
    <source>
        <dbReference type="HAMAP-Rule" id="MF_00123"/>
    </source>
</evidence>
<feature type="short sequence motif" description="'HIGH' region" evidence="9">
    <location>
        <begin position="130"/>
        <end position="140"/>
    </location>
</feature>
<evidence type="ECO:0000256" key="6">
    <source>
        <dbReference type="ARBA" id="ARBA00022917"/>
    </source>
</evidence>
<keyword evidence="2 9" id="KW-0963">Cytoplasm</keyword>
<proteinExistence type="inferred from homology"/>
<keyword evidence="14" id="KW-1185">Reference proteome</keyword>
<evidence type="ECO:0000259" key="12">
    <source>
        <dbReference type="SMART" id="SM01016"/>
    </source>
</evidence>
<dbReference type="InterPro" id="IPR036695">
    <property type="entry name" value="Arg-tRNA-synth_N_sf"/>
</dbReference>
<feature type="domain" description="Arginyl tRNA synthetase N-terminal" evidence="12">
    <location>
        <begin position="4"/>
        <end position="93"/>
    </location>
</feature>
<dbReference type="Proteomes" id="UP001589894">
    <property type="component" value="Unassembled WGS sequence"/>
</dbReference>
<dbReference type="InterPro" id="IPR009080">
    <property type="entry name" value="tRNAsynth_Ia_anticodon-bd"/>
</dbReference>
<evidence type="ECO:0000256" key="4">
    <source>
        <dbReference type="ARBA" id="ARBA00022741"/>
    </source>
</evidence>
<evidence type="ECO:0000256" key="7">
    <source>
        <dbReference type="ARBA" id="ARBA00023146"/>
    </source>
</evidence>
<dbReference type="CDD" id="cd07956">
    <property type="entry name" value="Anticodon_Ia_Arg"/>
    <property type="match status" value="1"/>
</dbReference>
<dbReference type="InterPro" id="IPR001412">
    <property type="entry name" value="aa-tRNA-synth_I_CS"/>
</dbReference>
<dbReference type="InterPro" id="IPR008909">
    <property type="entry name" value="DALR_anticod-bd"/>
</dbReference>
<dbReference type="Pfam" id="PF05746">
    <property type="entry name" value="DALR_1"/>
    <property type="match status" value="1"/>
</dbReference>
<evidence type="ECO:0000256" key="2">
    <source>
        <dbReference type="ARBA" id="ARBA00022490"/>
    </source>
</evidence>
<comment type="subunit">
    <text evidence="9">Monomer.</text>
</comment>
<dbReference type="SMART" id="SM00836">
    <property type="entry name" value="DALR_1"/>
    <property type="match status" value="1"/>
</dbReference>
<dbReference type="SMART" id="SM01016">
    <property type="entry name" value="Arg_tRNA_synt_N"/>
    <property type="match status" value="1"/>
</dbReference>
<dbReference type="Pfam" id="PF03485">
    <property type="entry name" value="Arg_tRNA_synt_N"/>
    <property type="match status" value="1"/>
</dbReference>
<evidence type="ECO:0000259" key="11">
    <source>
        <dbReference type="SMART" id="SM00836"/>
    </source>
</evidence>
<dbReference type="NCBIfam" id="TIGR00456">
    <property type="entry name" value="argS"/>
    <property type="match status" value="1"/>
</dbReference>
<name>A0ABV6NXR4_9ACTN</name>
<dbReference type="InterPro" id="IPR001278">
    <property type="entry name" value="Arg-tRNA-ligase"/>
</dbReference>